<proteinExistence type="inferred from homology"/>
<evidence type="ECO:0000256" key="3">
    <source>
        <dbReference type="ARBA" id="ARBA00022737"/>
    </source>
</evidence>
<keyword evidence="4 5" id="KW-0012">Acyltransferase</keyword>
<dbReference type="InterPro" id="IPR018357">
    <property type="entry name" value="Hexapep_transf_CS"/>
</dbReference>
<comment type="caution">
    <text evidence="5">The sequence shown here is derived from an EMBL/GenBank/DDBJ whole genome shotgun (WGS) entry which is preliminary data.</text>
</comment>
<comment type="similarity">
    <text evidence="1">Belongs to the transferase hexapeptide repeat family.</text>
</comment>
<organism evidence="5 6">
    <name type="scientific">Arcicella rigui</name>
    <dbReference type="NCBI Taxonomy" id="797020"/>
    <lineage>
        <taxon>Bacteria</taxon>
        <taxon>Pseudomonadati</taxon>
        <taxon>Bacteroidota</taxon>
        <taxon>Cytophagia</taxon>
        <taxon>Cytophagales</taxon>
        <taxon>Flectobacillaceae</taxon>
        <taxon>Arcicella</taxon>
    </lineage>
</organism>
<evidence type="ECO:0000256" key="1">
    <source>
        <dbReference type="ARBA" id="ARBA00007274"/>
    </source>
</evidence>
<dbReference type="EMBL" id="JAYFUM010000024">
    <property type="protein sequence ID" value="MEA5141175.1"/>
    <property type="molecule type" value="Genomic_DNA"/>
</dbReference>
<dbReference type="InterPro" id="IPR011004">
    <property type="entry name" value="Trimer_LpxA-like_sf"/>
</dbReference>
<dbReference type="RefSeq" id="WP_323298332.1">
    <property type="nucleotide sequence ID" value="NZ_JAYFUM010000024.1"/>
</dbReference>
<dbReference type="CDD" id="cd03349">
    <property type="entry name" value="LbH_XAT"/>
    <property type="match status" value="1"/>
</dbReference>
<dbReference type="Pfam" id="PF00132">
    <property type="entry name" value="Hexapep"/>
    <property type="match status" value="1"/>
</dbReference>
<evidence type="ECO:0000313" key="5">
    <source>
        <dbReference type="EMBL" id="MEA5141175.1"/>
    </source>
</evidence>
<dbReference type="Gene3D" id="2.160.10.10">
    <property type="entry name" value="Hexapeptide repeat proteins"/>
    <property type="match status" value="1"/>
</dbReference>
<accession>A0ABU5QEC4</accession>
<dbReference type="PANTHER" id="PTHR43300">
    <property type="entry name" value="ACETYLTRANSFERASE"/>
    <property type="match status" value="1"/>
</dbReference>
<dbReference type="InterPro" id="IPR001451">
    <property type="entry name" value="Hexapep"/>
</dbReference>
<reference evidence="5 6" key="1">
    <citation type="submission" date="2023-12" db="EMBL/GenBank/DDBJ databases">
        <title>Novel species of the genus Arcicella isolated from rivers.</title>
        <authorList>
            <person name="Lu H."/>
        </authorList>
    </citation>
    <scope>NUCLEOTIDE SEQUENCE [LARGE SCALE GENOMIC DNA]</scope>
    <source>
        <strain evidence="5 6">KCTC 23307</strain>
    </source>
</reference>
<dbReference type="Proteomes" id="UP001302949">
    <property type="component" value="Unassembled WGS sequence"/>
</dbReference>
<keyword evidence="6" id="KW-1185">Reference proteome</keyword>
<dbReference type="PANTHER" id="PTHR43300:SF11">
    <property type="entry name" value="ACETYLTRANSFERASE RV3034C-RELATED"/>
    <property type="match status" value="1"/>
</dbReference>
<sequence length="226" mass="25690">MMKIRIIKKIRIFFFTLLKFFIPELSILKRQINWNNLTDYSSSSSVVSEKSKINSPYQLHNICVGKFTYIDINSFISDASIGKFCSIGPNFFCGWGIHPIDGLSTAPMFYSTKKQNGFTFSVTDKIEERKRINIGNDVFIGANVTVLDGVTIGHGAVIGAGAVVSKDIPPYAIAVGCPIKVIKYRFSQDQIEALLKIKWWNFPNEELIEVEKMFFDIESFIKKYEK</sequence>
<dbReference type="EC" id="2.3.1.-" evidence="5"/>
<protein>
    <submittedName>
        <fullName evidence="5">CatB-related O-acetyltransferase</fullName>
        <ecNumber evidence="5">2.3.1.-</ecNumber>
    </submittedName>
</protein>
<gene>
    <name evidence="5" type="ORF">VB248_18630</name>
</gene>
<dbReference type="GO" id="GO:0016746">
    <property type="term" value="F:acyltransferase activity"/>
    <property type="evidence" value="ECO:0007669"/>
    <property type="project" value="UniProtKB-KW"/>
</dbReference>
<evidence type="ECO:0000313" key="6">
    <source>
        <dbReference type="Proteomes" id="UP001302949"/>
    </source>
</evidence>
<evidence type="ECO:0000256" key="2">
    <source>
        <dbReference type="ARBA" id="ARBA00022679"/>
    </source>
</evidence>
<name>A0ABU5QEC4_9BACT</name>
<evidence type="ECO:0000256" key="4">
    <source>
        <dbReference type="ARBA" id="ARBA00023315"/>
    </source>
</evidence>
<dbReference type="PROSITE" id="PS00101">
    <property type="entry name" value="HEXAPEP_TRANSFERASES"/>
    <property type="match status" value="1"/>
</dbReference>
<dbReference type="InterPro" id="IPR050179">
    <property type="entry name" value="Trans_hexapeptide_repeat"/>
</dbReference>
<keyword evidence="2 5" id="KW-0808">Transferase</keyword>
<keyword evidence="3" id="KW-0677">Repeat</keyword>
<dbReference type="SUPFAM" id="SSF51161">
    <property type="entry name" value="Trimeric LpxA-like enzymes"/>
    <property type="match status" value="1"/>
</dbReference>